<protein>
    <submittedName>
        <fullName evidence="3">Uncharacterized protein</fullName>
    </submittedName>
</protein>
<proteinExistence type="predicted"/>
<keyword evidence="2" id="KW-0732">Signal</keyword>
<feature type="region of interest" description="Disordered" evidence="1">
    <location>
        <begin position="43"/>
        <end position="67"/>
    </location>
</feature>
<evidence type="ECO:0000313" key="3">
    <source>
        <dbReference type="EMBL" id="KAL3780047.1"/>
    </source>
</evidence>
<feature type="region of interest" description="Disordered" evidence="1">
    <location>
        <begin position="124"/>
        <end position="145"/>
    </location>
</feature>
<comment type="caution">
    <text evidence="3">The sequence shown here is derived from an EMBL/GenBank/DDBJ whole genome shotgun (WGS) entry which is preliminary data.</text>
</comment>
<accession>A0ABD3NWP1</accession>
<dbReference type="EMBL" id="JALLPJ020000907">
    <property type="protein sequence ID" value="KAL3780047.1"/>
    <property type="molecule type" value="Genomic_DNA"/>
</dbReference>
<gene>
    <name evidence="3" type="ORF">ACHAWO_004035</name>
</gene>
<evidence type="ECO:0000256" key="2">
    <source>
        <dbReference type="SAM" id="SignalP"/>
    </source>
</evidence>
<sequence>MKSSIIIALLTSLAIIPSTTIAFLPPNSCTILHNIRPYTQTQISSSYDSSDDSFNANPSYEPPPTDPAGLELMNEFSALLSSRNIQSIDDLAEEEDVAMISDGFLEEVEAEYDLGDDSAAAAAAVSGNSDDINNDSSDSSDGMNEDDEAFLEEYTATPIPGYESTDANFEQELDENIQERMISSPNSLVNLNLDVDMDIEDLLLEEEEGGYIAPEVVPDSGLSAREVVMLVATALRNNDTPTPNRGIEIFFSYSSPISQVYKEIQKGMTPQQYKDFLLYSSDYASLFDNDEIMIEKSDVNYNSKKGYFTVRLFYHDKRKVDVSVNFILSIEGDGEEDCWMVDSMLIRPSLRRNRRRQD</sequence>
<keyword evidence="4" id="KW-1185">Reference proteome</keyword>
<feature type="chain" id="PRO_5044857368" evidence="2">
    <location>
        <begin position="23"/>
        <end position="358"/>
    </location>
</feature>
<organism evidence="3 4">
    <name type="scientific">Cyclotella atomus</name>
    <dbReference type="NCBI Taxonomy" id="382360"/>
    <lineage>
        <taxon>Eukaryota</taxon>
        <taxon>Sar</taxon>
        <taxon>Stramenopiles</taxon>
        <taxon>Ochrophyta</taxon>
        <taxon>Bacillariophyta</taxon>
        <taxon>Coscinodiscophyceae</taxon>
        <taxon>Thalassiosirophycidae</taxon>
        <taxon>Stephanodiscales</taxon>
        <taxon>Stephanodiscaceae</taxon>
        <taxon>Cyclotella</taxon>
    </lineage>
</organism>
<feature type="signal peptide" evidence="2">
    <location>
        <begin position="1"/>
        <end position="22"/>
    </location>
</feature>
<evidence type="ECO:0000313" key="4">
    <source>
        <dbReference type="Proteomes" id="UP001530400"/>
    </source>
</evidence>
<dbReference type="Proteomes" id="UP001530400">
    <property type="component" value="Unassembled WGS sequence"/>
</dbReference>
<evidence type="ECO:0000256" key="1">
    <source>
        <dbReference type="SAM" id="MobiDB-lite"/>
    </source>
</evidence>
<name>A0ABD3NWP1_9STRA</name>
<dbReference type="AlphaFoldDB" id="A0ABD3NWP1"/>
<feature type="compositionally biased region" description="Low complexity" evidence="1">
    <location>
        <begin position="124"/>
        <end position="142"/>
    </location>
</feature>
<reference evidence="3 4" key="1">
    <citation type="submission" date="2024-10" db="EMBL/GenBank/DDBJ databases">
        <title>Updated reference genomes for cyclostephanoid diatoms.</title>
        <authorList>
            <person name="Roberts W.R."/>
            <person name="Alverson A.J."/>
        </authorList>
    </citation>
    <scope>NUCLEOTIDE SEQUENCE [LARGE SCALE GENOMIC DNA]</scope>
    <source>
        <strain evidence="3 4">AJA010-31</strain>
    </source>
</reference>